<comment type="caution">
    <text evidence="2">The sequence shown here is derived from an EMBL/GenBank/DDBJ whole genome shotgun (WGS) entry which is preliminary data.</text>
</comment>
<accession>A0A1M2W0G5</accession>
<reference evidence="2 3" key="1">
    <citation type="submission" date="2016-10" db="EMBL/GenBank/DDBJ databases">
        <title>Genome sequence of the basidiomycete white-rot fungus Trametes pubescens.</title>
        <authorList>
            <person name="Makela M.R."/>
            <person name="Granchi Z."/>
            <person name="Peng M."/>
            <person name="De Vries R.P."/>
            <person name="Grigoriev I."/>
            <person name="Riley R."/>
            <person name="Hilden K."/>
        </authorList>
    </citation>
    <scope>NUCLEOTIDE SEQUENCE [LARGE SCALE GENOMIC DNA]</scope>
    <source>
        <strain evidence="2 3">FBCC735</strain>
    </source>
</reference>
<feature type="region of interest" description="Disordered" evidence="1">
    <location>
        <begin position="312"/>
        <end position="342"/>
    </location>
</feature>
<dbReference type="Proteomes" id="UP000184267">
    <property type="component" value="Unassembled WGS sequence"/>
</dbReference>
<evidence type="ECO:0000313" key="2">
    <source>
        <dbReference type="EMBL" id="OJT13270.1"/>
    </source>
</evidence>
<gene>
    <name evidence="2" type="ORF">TRAPUB_10205</name>
</gene>
<feature type="region of interest" description="Disordered" evidence="1">
    <location>
        <begin position="58"/>
        <end position="244"/>
    </location>
</feature>
<feature type="compositionally biased region" description="Low complexity" evidence="1">
    <location>
        <begin position="312"/>
        <end position="323"/>
    </location>
</feature>
<organism evidence="2 3">
    <name type="scientific">Trametes pubescens</name>
    <name type="common">White-rot fungus</name>
    <dbReference type="NCBI Taxonomy" id="154538"/>
    <lineage>
        <taxon>Eukaryota</taxon>
        <taxon>Fungi</taxon>
        <taxon>Dikarya</taxon>
        <taxon>Basidiomycota</taxon>
        <taxon>Agaricomycotina</taxon>
        <taxon>Agaricomycetes</taxon>
        <taxon>Polyporales</taxon>
        <taxon>Polyporaceae</taxon>
        <taxon>Trametes</taxon>
    </lineage>
</organism>
<name>A0A1M2W0G5_TRAPU</name>
<keyword evidence="3" id="KW-1185">Reference proteome</keyword>
<dbReference type="OrthoDB" id="3064136at2759"/>
<protein>
    <submittedName>
        <fullName evidence="2">Uncharacterized protein</fullName>
    </submittedName>
</protein>
<dbReference type="STRING" id="154538.A0A1M2W0G5"/>
<feature type="compositionally biased region" description="Polar residues" evidence="1">
    <location>
        <begin position="103"/>
        <end position="115"/>
    </location>
</feature>
<dbReference type="EMBL" id="MNAD01000417">
    <property type="protein sequence ID" value="OJT13270.1"/>
    <property type="molecule type" value="Genomic_DNA"/>
</dbReference>
<evidence type="ECO:0000313" key="3">
    <source>
        <dbReference type="Proteomes" id="UP000184267"/>
    </source>
</evidence>
<feature type="compositionally biased region" description="Low complexity" evidence="1">
    <location>
        <begin position="138"/>
        <end position="167"/>
    </location>
</feature>
<feature type="compositionally biased region" description="Low complexity" evidence="1">
    <location>
        <begin position="117"/>
        <end position="127"/>
    </location>
</feature>
<proteinExistence type="predicted"/>
<dbReference type="AlphaFoldDB" id="A0A1M2W0G5"/>
<feature type="compositionally biased region" description="Low complexity" evidence="1">
    <location>
        <begin position="208"/>
        <end position="222"/>
    </location>
</feature>
<feature type="region of interest" description="Disordered" evidence="1">
    <location>
        <begin position="1"/>
        <end position="46"/>
    </location>
</feature>
<dbReference type="OMA" id="RIRHKDQ"/>
<feature type="compositionally biased region" description="Basic and acidic residues" evidence="1">
    <location>
        <begin position="1"/>
        <end position="15"/>
    </location>
</feature>
<sequence>MTKSGVHRDPRDTQRRRIRHKDQTLLRAGMGLTTGLGWSDSEDEDAPSMLTRKLISTSIARQPPSASVSRAPSQLAKSLSVGSLSHAPPSYSPMPRSGPRALSRSTSASFSNDRLSSVDTESVTSVEAPPIGRSRTESNASASSMMSSGSRDSSGPAQSVASSQASQGRTAVPRPLRLPQTAGVQTAAAVRSISTSDSHPPVSGVSKLGGPRPLTRTRTRTLSNPGSRAPANGSVLPRPTAAKAVPRRSVSAAVMAPVRSRSISTIGMLERSSAMSDDTILDFPLPPGANSTPSARGLVRPSPSLNTRIAHSATASPVSPPSATMRTLNTVGTGPRPPRIGTGMVYRSSGYSSYYETSRLSRASVASSGKEVGVV</sequence>
<evidence type="ECO:0000256" key="1">
    <source>
        <dbReference type="SAM" id="MobiDB-lite"/>
    </source>
</evidence>
<feature type="compositionally biased region" description="Polar residues" evidence="1">
    <location>
        <begin position="58"/>
        <end position="83"/>
    </location>
</feature>